<proteinExistence type="predicted"/>
<gene>
    <name evidence="1" type="ORF">ACFS1K_04345</name>
</gene>
<sequence length="159" mass="17818">MIKRWMLFSLIGGLVISCHNSEDNFSEIKQIGYGTSFGMCVGYCTMNIQLTPEKVVYSRSGWNDQVAPISCSDNVTKASWNSLVNGIDFKEIVTLPEIIGCPDCADGGAEWVELEFSSGQRAKITFEYGNEPENLEMLINKLREQQEKAINCGEFLKKE</sequence>
<organism evidence="1 2">
    <name type="scientific">Arenibacter antarcticus</name>
    <dbReference type="NCBI Taxonomy" id="2040469"/>
    <lineage>
        <taxon>Bacteria</taxon>
        <taxon>Pseudomonadati</taxon>
        <taxon>Bacteroidota</taxon>
        <taxon>Flavobacteriia</taxon>
        <taxon>Flavobacteriales</taxon>
        <taxon>Flavobacteriaceae</taxon>
        <taxon>Arenibacter</taxon>
    </lineage>
</organism>
<dbReference type="EMBL" id="JBHUOK010000008">
    <property type="protein sequence ID" value="MFD2788984.1"/>
    <property type="molecule type" value="Genomic_DNA"/>
</dbReference>
<evidence type="ECO:0008006" key="3">
    <source>
        <dbReference type="Google" id="ProtNLM"/>
    </source>
</evidence>
<evidence type="ECO:0000313" key="1">
    <source>
        <dbReference type="EMBL" id="MFD2788984.1"/>
    </source>
</evidence>
<dbReference type="Proteomes" id="UP001597532">
    <property type="component" value="Unassembled WGS sequence"/>
</dbReference>
<dbReference type="PROSITE" id="PS51257">
    <property type="entry name" value="PROKAR_LIPOPROTEIN"/>
    <property type="match status" value="1"/>
</dbReference>
<name>A0ABW5VDH7_9FLAO</name>
<reference evidence="2" key="1">
    <citation type="journal article" date="2019" name="Int. J. Syst. Evol. Microbiol.">
        <title>The Global Catalogue of Microorganisms (GCM) 10K type strain sequencing project: providing services to taxonomists for standard genome sequencing and annotation.</title>
        <authorList>
            <consortium name="The Broad Institute Genomics Platform"/>
            <consortium name="The Broad Institute Genome Sequencing Center for Infectious Disease"/>
            <person name="Wu L."/>
            <person name="Ma J."/>
        </authorList>
    </citation>
    <scope>NUCLEOTIDE SEQUENCE [LARGE SCALE GENOMIC DNA]</scope>
    <source>
        <strain evidence="2">KCTC 52924</strain>
    </source>
</reference>
<comment type="caution">
    <text evidence="1">The sequence shown here is derived from an EMBL/GenBank/DDBJ whole genome shotgun (WGS) entry which is preliminary data.</text>
</comment>
<keyword evidence="2" id="KW-1185">Reference proteome</keyword>
<evidence type="ECO:0000313" key="2">
    <source>
        <dbReference type="Proteomes" id="UP001597532"/>
    </source>
</evidence>
<accession>A0ABW5VDH7</accession>
<protein>
    <recommendedName>
        <fullName evidence="3">NlpE N-terminal domain-containing protein</fullName>
    </recommendedName>
</protein>
<dbReference type="RefSeq" id="WP_251809039.1">
    <property type="nucleotide sequence ID" value="NZ_CP166679.1"/>
</dbReference>